<evidence type="ECO:0000256" key="4">
    <source>
        <dbReference type="ARBA" id="ARBA00022553"/>
    </source>
</evidence>
<dbReference type="GO" id="GO:0005980">
    <property type="term" value="P:glycogen catabolic process"/>
    <property type="evidence" value="ECO:0007669"/>
    <property type="project" value="TreeGrafter"/>
</dbReference>
<dbReference type="NCBIfam" id="TIGR02093">
    <property type="entry name" value="P_ylase"/>
    <property type="match status" value="1"/>
</dbReference>
<keyword evidence="3" id="KW-0021">Allosteric enzyme</keyword>
<protein>
    <recommendedName>
        <fullName evidence="15">Alpha-1,4 glucan phosphorylase</fullName>
        <ecNumber evidence="15">2.4.1.1</ecNumber>
    </recommendedName>
</protein>
<comment type="subunit">
    <text evidence="13">Homodimer. Homotetramer; to form the enzymatically active phosphorylase A.</text>
</comment>
<dbReference type="AlphaFoldDB" id="A0AAV2ZYK6"/>
<evidence type="ECO:0000256" key="10">
    <source>
        <dbReference type="ARBA" id="ARBA00023277"/>
    </source>
</evidence>
<evidence type="ECO:0000256" key="15">
    <source>
        <dbReference type="RuleBase" id="RU000587"/>
    </source>
</evidence>
<organism evidence="16 17">
    <name type="scientific">Pyxicephalus adspersus</name>
    <name type="common">African bullfrog</name>
    <dbReference type="NCBI Taxonomy" id="30357"/>
    <lineage>
        <taxon>Eukaryota</taxon>
        <taxon>Metazoa</taxon>
        <taxon>Chordata</taxon>
        <taxon>Craniata</taxon>
        <taxon>Vertebrata</taxon>
        <taxon>Euteleostomi</taxon>
        <taxon>Amphibia</taxon>
        <taxon>Batrachia</taxon>
        <taxon>Anura</taxon>
        <taxon>Neobatrachia</taxon>
        <taxon>Ranoidea</taxon>
        <taxon>Pyxicephalidae</taxon>
        <taxon>Pyxicephalinae</taxon>
        <taxon>Pyxicephalus</taxon>
    </lineage>
</organism>
<evidence type="ECO:0000256" key="5">
    <source>
        <dbReference type="ARBA" id="ARBA00022600"/>
    </source>
</evidence>
<keyword evidence="6 15" id="KW-0328">Glycosyltransferase</keyword>
<comment type="cofactor">
    <cofactor evidence="1 15">
        <name>pyridoxal 5'-phosphate</name>
        <dbReference type="ChEBI" id="CHEBI:597326"/>
    </cofactor>
</comment>
<sequence length="778" mass="89911">MSRPLTDQEKRKQISVRGLAGAENVSELKKNFNRHLHFTLVKDRNVANPRDYYFALAHTVRDHLVGRWIRTQQHYYEHDPKRIYYLSLEFYMGRTLQNTMVNLGLENACDEAVYQLGLDMEDLEEIEEDAGLGNGGLGRLAACFLDSMATLGLAAYGYGIRYEFGIFNQRISNGWQVEEADDWLRYGNPWEKARPEYMIPVNFYGKVQHTPQGAEWVDTQFFEGKELRLKQEYFVVAATLQDIIRRFKSSKFGCRDAVRTSFEAFPEKVAIQLNDTHPSLAIPELMRLFLDVEKMDWDKAWDLTVRTCAYTNHTVLPEALERWPVHLLENLLPRHLEIIYEINQRHLNRVSSLFPGDFDRMRRMSLVEEGSVKRINMAHLCIVGSHAVNGVAQIHSDIIKDTVFHDFYQLDPHKFQNKTNGITPRRWLRLCNPGLAEVIAERIGEDYLINLDQLKKLLNFVNDEAFIRDVAKVKQENKLKFSRYLENEYKVKINPNSMFDIHVKRIHEYKRQLLNCLHVITLYNRIKKDPSKQFVPRTVMIGGKAAPGYHMAKMIIKLITSVGDVINNDPAVGDRLKLIFLENYRVSLAEKVVPAADLSEQISTAGTEASGTGNMKFMLNGALTIGTMDGANVEMAEEAGEENLFIFGMRVPDVERLDREGYNARQYYERIPELKQVIDQLNSGYFSPKQPDLFKDIVNMLMNHDRFKVFADYEDYIRCQDSVSALYKNPKEWTRKVIHNIAGSGKFSSDRTIAQYAREIWGVEPSTLKIPPPDVPRE</sequence>
<dbReference type="FunFam" id="3.40.50.2000:FF:000005">
    <property type="entry name" value="Alpha-1,4 glucan phosphorylase"/>
    <property type="match status" value="1"/>
</dbReference>
<comment type="catalytic activity">
    <reaction evidence="11">
        <text>[(1-&gt;4)-alpha-D-glucosyl](n) + phosphate = [(1-&gt;4)-alpha-D-glucosyl](n-1) + alpha-D-glucose 1-phosphate</text>
        <dbReference type="Rhea" id="RHEA:41732"/>
        <dbReference type="Rhea" id="RHEA-COMP:9584"/>
        <dbReference type="Rhea" id="RHEA-COMP:9586"/>
        <dbReference type="ChEBI" id="CHEBI:15444"/>
        <dbReference type="ChEBI" id="CHEBI:43474"/>
        <dbReference type="ChEBI" id="CHEBI:58601"/>
        <dbReference type="EC" id="2.4.1.1"/>
    </reaction>
    <physiologicalReaction direction="left-to-right" evidence="11">
        <dbReference type="Rhea" id="RHEA:41733"/>
    </physiologicalReaction>
</comment>
<keyword evidence="7 15" id="KW-0808">Transferase</keyword>
<dbReference type="PANTHER" id="PTHR11468">
    <property type="entry name" value="GLYCOGEN PHOSPHORYLASE"/>
    <property type="match status" value="1"/>
</dbReference>
<evidence type="ECO:0000256" key="11">
    <source>
        <dbReference type="ARBA" id="ARBA00036074"/>
    </source>
</evidence>
<evidence type="ECO:0000256" key="8">
    <source>
        <dbReference type="ARBA" id="ARBA00022898"/>
    </source>
</evidence>
<gene>
    <name evidence="16" type="ORF">GDO54_002583</name>
</gene>
<proteinExistence type="inferred from homology"/>
<comment type="similarity">
    <text evidence="2 15">Belongs to the glycogen phosphorylase family.</text>
</comment>
<keyword evidence="8 14" id="KW-0663">Pyridoxal phosphate</keyword>
<dbReference type="SUPFAM" id="SSF53756">
    <property type="entry name" value="UDP-Glycosyltransferase/glycogen phosphorylase"/>
    <property type="match status" value="1"/>
</dbReference>
<dbReference type="Pfam" id="PF00343">
    <property type="entry name" value="Phosphorylase"/>
    <property type="match status" value="2"/>
</dbReference>
<dbReference type="FunFam" id="3.40.50.2000:FF:000197">
    <property type="entry name" value="Alpha-1,4 glucan phosphorylase"/>
    <property type="match status" value="1"/>
</dbReference>
<feature type="modified residue" description="N6-(pyridoxal phosphate)lysine" evidence="14">
    <location>
        <position position="616"/>
    </location>
</feature>
<dbReference type="CDD" id="cd04300">
    <property type="entry name" value="GT35_Glycogen_Phosphorylase"/>
    <property type="match status" value="1"/>
</dbReference>
<keyword evidence="10 15" id="KW-0119">Carbohydrate metabolism</keyword>
<dbReference type="InterPro" id="IPR011833">
    <property type="entry name" value="Glycg_phsphrylas"/>
</dbReference>
<comment type="caution">
    <text evidence="16">The sequence shown here is derived from an EMBL/GenBank/DDBJ whole genome shotgun (WGS) entry which is preliminary data.</text>
</comment>
<dbReference type="PIRSF" id="PIRSF000460">
    <property type="entry name" value="Pprylas_GlgP"/>
    <property type="match status" value="1"/>
</dbReference>
<keyword evidence="9" id="KW-0007">Acetylation</keyword>
<dbReference type="GO" id="GO:0030170">
    <property type="term" value="F:pyridoxal phosphate binding"/>
    <property type="evidence" value="ECO:0007669"/>
    <property type="project" value="InterPro"/>
</dbReference>
<keyword evidence="4" id="KW-0597">Phosphoprotein</keyword>
<evidence type="ECO:0000256" key="2">
    <source>
        <dbReference type="ARBA" id="ARBA00006047"/>
    </source>
</evidence>
<dbReference type="GO" id="GO:0008184">
    <property type="term" value="F:glycogen phosphorylase activity"/>
    <property type="evidence" value="ECO:0007669"/>
    <property type="project" value="InterPro"/>
</dbReference>
<comment type="function">
    <text evidence="12 15">Allosteric enzyme that catalyzes the rate-limiting step in glycogen catabolism, the phosphorolytic cleavage of glycogen to produce glucose-1-phosphate, and plays a central role in maintaining cellular and organismal glucose homeostasis.</text>
</comment>
<dbReference type="FunFam" id="3.40.50.2000:FF:000153">
    <property type="entry name" value="Alpha-1,4 glucan phosphorylase"/>
    <property type="match status" value="2"/>
</dbReference>
<evidence type="ECO:0000256" key="13">
    <source>
        <dbReference type="ARBA" id="ARBA00046356"/>
    </source>
</evidence>
<dbReference type="Proteomes" id="UP001181693">
    <property type="component" value="Unassembled WGS sequence"/>
</dbReference>
<dbReference type="GO" id="GO:0005737">
    <property type="term" value="C:cytoplasm"/>
    <property type="evidence" value="ECO:0007669"/>
    <property type="project" value="TreeGrafter"/>
</dbReference>
<accession>A0AAV2ZYK6</accession>
<evidence type="ECO:0000313" key="16">
    <source>
        <dbReference type="EMBL" id="DBA17076.1"/>
    </source>
</evidence>
<evidence type="ECO:0000256" key="7">
    <source>
        <dbReference type="ARBA" id="ARBA00022679"/>
    </source>
</evidence>
<evidence type="ECO:0000256" key="3">
    <source>
        <dbReference type="ARBA" id="ARBA00022533"/>
    </source>
</evidence>
<dbReference type="InterPro" id="IPR000811">
    <property type="entry name" value="Glyco_trans_35"/>
</dbReference>
<dbReference type="Gene3D" id="3.40.50.2000">
    <property type="entry name" value="Glycogen Phosphorylase B"/>
    <property type="match status" value="3"/>
</dbReference>
<keyword evidence="5" id="KW-0321">Glycogen metabolism</keyword>
<dbReference type="InterPro" id="IPR035090">
    <property type="entry name" value="Pyridoxal_P_attach_site"/>
</dbReference>
<evidence type="ECO:0000256" key="6">
    <source>
        <dbReference type="ARBA" id="ARBA00022676"/>
    </source>
</evidence>
<evidence type="ECO:0000313" key="17">
    <source>
        <dbReference type="Proteomes" id="UP001181693"/>
    </source>
</evidence>
<dbReference type="EMBL" id="DYDO01000010">
    <property type="protein sequence ID" value="DBA17076.1"/>
    <property type="molecule type" value="Genomic_DNA"/>
</dbReference>
<evidence type="ECO:0000256" key="1">
    <source>
        <dbReference type="ARBA" id="ARBA00001933"/>
    </source>
</evidence>
<evidence type="ECO:0000256" key="9">
    <source>
        <dbReference type="ARBA" id="ARBA00022990"/>
    </source>
</evidence>
<dbReference type="PROSITE" id="PS00102">
    <property type="entry name" value="PHOSPHORYLASE"/>
    <property type="match status" value="1"/>
</dbReference>
<name>A0AAV2ZYK6_PYXAD</name>
<keyword evidence="17" id="KW-1185">Reference proteome</keyword>
<evidence type="ECO:0000256" key="14">
    <source>
        <dbReference type="PIRSR" id="PIRSR000460-1"/>
    </source>
</evidence>
<dbReference type="EC" id="2.4.1.1" evidence="15"/>
<reference evidence="16" key="1">
    <citation type="thesis" date="2020" institute="ProQuest LLC" country="789 East Eisenhower Parkway, Ann Arbor, MI, USA">
        <title>Comparative Genomics and Chromosome Evolution.</title>
        <authorList>
            <person name="Mudd A.B."/>
        </authorList>
    </citation>
    <scope>NUCLEOTIDE SEQUENCE</scope>
    <source>
        <strain evidence="16">1538</strain>
        <tissue evidence="16">Blood</tissue>
    </source>
</reference>
<dbReference type="PANTHER" id="PTHR11468:SF32">
    <property type="entry name" value="GLYCOGEN PHOSPHORYLASE, MUSCLE FORM"/>
    <property type="match status" value="1"/>
</dbReference>
<evidence type="ECO:0000256" key="12">
    <source>
        <dbReference type="ARBA" id="ARBA00037413"/>
    </source>
</evidence>